<dbReference type="Proteomes" id="UP001633002">
    <property type="component" value="Unassembled WGS sequence"/>
</dbReference>
<proteinExistence type="predicted"/>
<dbReference type="PANTHER" id="PTHR33116:SF78">
    <property type="entry name" value="OS12G0587133 PROTEIN"/>
    <property type="match status" value="1"/>
</dbReference>
<sequence>MALGSTKPRSWMGEIGCEVAGNRRRFKFLGVWSGKCISQQEITEKIVNSIEKRLKSWVNRSLTFNSRLLLIRHVLTGIPSHHIMIVGLDSKGLGRITMAIRCFLWGFSAERKPKLALIAWSKLTCPKTASGLGWIDFQARRDSQLAAKAVRIISCSGRGVSWISLAEVIICKHLERRPQSSWWCNKLKWRSSHDMLDHQGNWRDIIGELTVAGQFPEELDKYLLEESWRVISSASPVTLQIEELNCWRWNSSEHIPGFKTVDAAHLLRVLHPKEGSTQSPLYFHIPTE</sequence>
<keyword evidence="2" id="KW-1185">Reference proteome</keyword>
<comment type="caution">
    <text evidence="1">The sequence shown here is derived from an EMBL/GenBank/DDBJ whole genome shotgun (WGS) entry which is preliminary data.</text>
</comment>
<dbReference type="EMBL" id="JBJQOH010000007">
    <property type="protein sequence ID" value="KAL3681267.1"/>
    <property type="molecule type" value="Genomic_DNA"/>
</dbReference>
<name>A0ABD3GS38_9MARC</name>
<accession>A0ABD3GS38</accession>
<evidence type="ECO:0000313" key="1">
    <source>
        <dbReference type="EMBL" id="KAL3681267.1"/>
    </source>
</evidence>
<protein>
    <recommendedName>
        <fullName evidence="3">Maturase</fullName>
    </recommendedName>
</protein>
<evidence type="ECO:0008006" key="3">
    <source>
        <dbReference type="Google" id="ProtNLM"/>
    </source>
</evidence>
<dbReference type="AlphaFoldDB" id="A0ABD3GS38"/>
<reference evidence="1 2" key="1">
    <citation type="submission" date="2024-09" db="EMBL/GenBank/DDBJ databases">
        <title>Chromosome-scale assembly of Riccia sorocarpa.</title>
        <authorList>
            <person name="Paukszto L."/>
        </authorList>
    </citation>
    <scope>NUCLEOTIDE SEQUENCE [LARGE SCALE GENOMIC DNA]</scope>
    <source>
        <strain evidence="1">LP-2024</strain>
        <tissue evidence="1">Aerial parts of the thallus</tissue>
    </source>
</reference>
<organism evidence="1 2">
    <name type="scientific">Riccia sorocarpa</name>
    <dbReference type="NCBI Taxonomy" id="122646"/>
    <lineage>
        <taxon>Eukaryota</taxon>
        <taxon>Viridiplantae</taxon>
        <taxon>Streptophyta</taxon>
        <taxon>Embryophyta</taxon>
        <taxon>Marchantiophyta</taxon>
        <taxon>Marchantiopsida</taxon>
        <taxon>Marchantiidae</taxon>
        <taxon>Marchantiales</taxon>
        <taxon>Ricciaceae</taxon>
        <taxon>Riccia</taxon>
    </lineage>
</organism>
<dbReference type="PANTHER" id="PTHR33116">
    <property type="entry name" value="REVERSE TRANSCRIPTASE ZINC-BINDING DOMAIN-CONTAINING PROTEIN-RELATED-RELATED"/>
    <property type="match status" value="1"/>
</dbReference>
<evidence type="ECO:0000313" key="2">
    <source>
        <dbReference type="Proteomes" id="UP001633002"/>
    </source>
</evidence>
<gene>
    <name evidence="1" type="ORF">R1sor_024223</name>
</gene>